<evidence type="ECO:0000259" key="4">
    <source>
        <dbReference type="Pfam" id="PF00931"/>
    </source>
</evidence>
<dbReference type="GO" id="GO:0006952">
    <property type="term" value="P:defense response"/>
    <property type="evidence" value="ECO:0007669"/>
    <property type="project" value="UniProtKB-KW"/>
</dbReference>
<dbReference type="PRINTS" id="PR00364">
    <property type="entry name" value="DISEASERSIST"/>
</dbReference>
<dbReference type="Gene3D" id="3.40.50.10140">
    <property type="entry name" value="Toll/interleukin-1 receptor homology (TIR) domain"/>
    <property type="match status" value="2"/>
</dbReference>
<dbReference type="FunFam" id="1.10.8.430:FF:000002">
    <property type="entry name" value="Disease resistance protein (TIR-NBS-LRR class)"/>
    <property type="match status" value="1"/>
</dbReference>
<feature type="domain" description="NB-ARC" evidence="4">
    <location>
        <begin position="170"/>
        <end position="241"/>
    </location>
</feature>
<feature type="domain" description="TIR" evidence="5">
    <location>
        <begin position="19"/>
        <end position="62"/>
    </location>
</feature>
<evidence type="ECO:0000313" key="7">
    <source>
        <dbReference type="EMBL" id="KAI5312073.1"/>
    </source>
</evidence>
<dbReference type="Gene3D" id="3.80.10.10">
    <property type="entry name" value="Ribonuclease Inhibitor"/>
    <property type="match status" value="1"/>
</dbReference>
<evidence type="ECO:0008006" key="9">
    <source>
        <dbReference type="Google" id="ProtNLM"/>
    </source>
</evidence>
<gene>
    <name evidence="7" type="ORF">L3X38_041246</name>
</gene>
<evidence type="ECO:0000313" key="8">
    <source>
        <dbReference type="Proteomes" id="UP001054821"/>
    </source>
</evidence>
<dbReference type="InterPro" id="IPR036390">
    <property type="entry name" value="WH_DNA-bd_sf"/>
</dbReference>
<protein>
    <recommendedName>
        <fullName evidence="9">TIR domain-containing protein</fullName>
    </recommendedName>
</protein>
<evidence type="ECO:0000259" key="6">
    <source>
        <dbReference type="Pfam" id="PF23282"/>
    </source>
</evidence>
<name>A0AAD4UTM7_PRUDU</name>
<dbReference type="InterPro" id="IPR000157">
    <property type="entry name" value="TIR_dom"/>
</dbReference>
<dbReference type="SUPFAM" id="SSF52540">
    <property type="entry name" value="P-loop containing nucleoside triphosphate hydrolases"/>
    <property type="match status" value="1"/>
</dbReference>
<dbReference type="GO" id="GO:0007165">
    <property type="term" value="P:signal transduction"/>
    <property type="evidence" value="ECO:0007669"/>
    <property type="project" value="InterPro"/>
</dbReference>
<dbReference type="InterPro" id="IPR032675">
    <property type="entry name" value="LRR_dom_sf"/>
</dbReference>
<dbReference type="Gene3D" id="3.40.50.300">
    <property type="entry name" value="P-loop containing nucleotide triphosphate hydrolases"/>
    <property type="match status" value="1"/>
</dbReference>
<accession>A0AAD4UTM7</accession>
<dbReference type="SUPFAM" id="SSF52200">
    <property type="entry name" value="Toll/Interleukin receptor TIR domain"/>
    <property type="match status" value="1"/>
</dbReference>
<dbReference type="PANTHER" id="PTHR11017">
    <property type="entry name" value="LEUCINE-RICH REPEAT-CONTAINING PROTEIN"/>
    <property type="match status" value="1"/>
</dbReference>
<feature type="domain" description="TIR" evidence="5">
    <location>
        <begin position="75"/>
        <end position="139"/>
    </location>
</feature>
<sequence length="531" mass="61660">MALSSQRAFTSATAVCPWKYQVFLSFRGEDTRRGFTDYLYKQLDWRGIRTFRDDPDLQRGIRSSSPRLNNQALVTHERNCGEERVEVLEWRNALKKVANLAGWNSKDYRYDTELIKKIVDAVWDKVHPSFSLLDSSEVLVGLDIKLKEIDLLLDTNANDVLGYGGWAEWVLLVLDDVDQSDQLEMLIREKDCFGLGSRIIITTRDERLLVEHGIEKVHKVMPLSQDEALYLFSRKAFRKDDLEEDYLELSKNFINYAGGLPLALKTLGSFLYKRSRDEWKSALDKLKQAPDRKIFQMLKISYDGLEEMQKKIFLDVACFHKFYDKEKVIEILDSCGFVGTRIVIHVLIEKSLLSISYTCLSIHDLIQEMAREIVRQESFEEPGGRSRLWLHSDIIHVLTNNTGTETIEGIVLRLHKFEAAHWNPEAFTKMCKLRLLKINKLRLSLGPKYLPNSLRILEWSWYPSKCLPPSFQPVELAELRMQHSKIDHLWNGIKYMVKLKSIHLSYSENLTRTPDFTVITLPTNHDASGRQ</sequence>
<dbReference type="SUPFAM" id="SSF46785">
    <property type="entry name" value="Winged helix' DNA-binding domain"/>
    <property type="match status" value="1"/>
</dbReference>
<evidence type="ECO:0000256" key="2">
    <source>
        <dbReference type="ARBA" id="ARBA00022737"/>
    </source>
</evidence>
<dbReference type="InterPro" id="IPR035897">
    <property type="entry name" value="Toll_tir_struct_dom_sf"/>
</dbReference>
<reference evidence="7 8" key="1">
    <citation type="journal article" date="2022" name="G3 (Bethesda)">
        <title>Whole-genome sequence and methylome profiling of the almond [Prunus dulcis (Mill.) D.A. Webb] cultivar 'Nonpareil'.</title>
        <authorList>
            <person name="D'Amico-Willman K.M."/>
            <person name="Ouma W.Z."/>
            <person name="Meulia T."/>
            <person name="Sideli G.M."/>
            <person name="Gradziel T.M."/>
            <person name="Fresnedo-Ramirez J."/>
        </authorList>
    </citation>
    <scope>NUCLEOTIDE SEQUENCE [LARGE SCALE GENOMIC DNA]</scope>
    <source>
        <strain evidence="7">Clone GOH B32 T37-40</strain>
    </source>
</reference>
<dbReference type="Pfam" id="PF00931">
    <property type="entry name" value="NB-ARC"/>
    <property type="match status" value="1"/>
</dbReference>
<dbReference type="EMBL" id="JAJFAZ020000008">
    <property type="protein sequence ID" value="KAI5312073.1"/>
    <property type="molecule type" value="Genomic_DNA"/>
</dbReference>
<dbReference type="InterPro" id="IPR002182">
    <property type="entry name" value="NB-ARC"/>
</dbReference>
<keyword evidence="8" id="KW-1185">Reference proteome</keyword>
<evidence type="ECO:0000256" key="1">
    <source>
        <dbReference type="ARBA" id="ARBA00022614"/>
    </source>
</evidence>
<dbReference type="Proteomes" id="UP001054821">
    <property type="component" value="Chromosome 8"/>
</dbReference>
<dbReference type="Pfam" id="PF01582">
    <property type="entry name" value="TIR"/>
    <property type="match status" value="2"/>
</dbReference>
<evidence type="ECO:0000259" key="5">
    <source>
        <dbReference type="Pfam" id="PF01582"/>
    </source>
</evidence>
<keyword evidence="1" id="KW-0433">Leucine-rich repeat</keyword>
<dbReference type="PANTHER" id="PTHR11017:SF527">
    <property type="entry name" value="TMV RESISTANCE PROTEIN N-LIKE"/>
    <property type="match status" value="1"/>
</dbReference>
<dbReference type="Pfam" id="PF23282">
    <property type="entry name" value="WHD_ROQ1"/>
    <property type="match status" value="1"/>
</dbReference>
<dbReference type="InterPro" id="IPR044974">
    <property type="entry name" value="Disease_R_plants"/>
</dbReference>
<proteinExistence type="predicted"/>
<keyword evidence="3" id="KW-0611">Plant defense</keyword>
<comment type="caution">
    <text evidence="7">The sequence shown here is derived from an EMBL/GenBank/DDBJ whole genome shotgun (WGS) entry which is preliminary data.</text>
</comment>
<evidence type="ECO:0000256" key="3">
    <source>
        <dbReference type="ARBA" id="ARBA00022821"/>
    </source>
</evidence>
<feature type="domain" description="Disease resistance protein Roq1-like winged-helix" evidence="6">
    <location>
        <begin position="306"/>
        <end position="378"/>
    </location>
</feature>
<organism evidence="7 8">
    <name type="scientific">Prunus dulcis</name>
    <name type="common">Almond</name>
    <name type="synonym">Amygdalus dulcis</name>
    <dbReference type="NCBI Taxonomy" id="3755"/>
    <lineage>
        <taxon>Eukaryota</taxon>
        <taxon>Viridiplantae</taxon>
        <taxon>Streptophyta</taxon>
        <taxon>Embryophyta</taxon>
        <taxon>Tracheophyta</taxon>
        <taxon>Spermatophyta</taxon>
        <taxon>Magnoliopsida</taxon>
        <taxon>eudicotyledons</taxon>
        <taxon>Gunneridae</taxon>
        <taxon>Pentapetalae</taxon>
        <taxon>rosids</taxon>
        <taxon>fabids</taxon>
        <taxon>Rosales</taxon>
        <taxon>Rosaceae</taxon>
        <taxon>Amygdaloideae</taxon>
        <taxon>Amygdaleae</taxon>
        <taxon>Prunus</taxon>
    </lineage>
</organism>
<dbReference type="InterPro" id="IPR027417">
    <property type="entry name" value="P-loop_NTPase"/>
</dbReference>
<dbReference type="GO" id="GO:0043531">
    <property type="term" value="F:ADP binding"/>
    <property type="evidence" value="ECO:0007669"/>
    <property type="project" value="InterPro"/>
</dbReference>
<keyword evidence="2" id="KW-0677">Repeat</keyword>
<dbReference type="Gene3D" id="1.10.8.430">
    <property type="entry name" value="Helical domain of apoptotic protease-activating factors"/>
    <property type="match status" value="1"/>
</dbReference>
<dbReference type="InterPro" id="IPR058192">
    <property type="entry name" value="WHD_ROQ1-like"/>
</dbReference>
<dbReference type="InterPro" id="IPR042197">
    <property type="entry name" value="Apaf_helical"/>
</dbReference>
<dbReference type="AlphaFoldDB" id="A0AAD4UTM7"/>
<dbReference type="SUPFAM" id="SSF52058">
    <property type="entry name" value="L domain-like"/>
    <property type="match status" value="1"/>
</dbReference>